<evidence type="ECO:0000256" key="5">
    <source>
        <dbReference type="SAM" id="Phobius"/>
    </source>
</evidence>
<dbReference type="GO" id="GO:0016020">
    <property type="term" value="C:membrane"/>
    <property type="evidence" value="ECO:0007669"/>
    <property type="project" value="UniProtKB-SubCell"/>
</dbReference>
<protein>
    <submittedName>
        <fullName evidence="7">ABC-2 type transport system permease protein</fullName>
    </submittedName>
</protein>
<dbReference type="EMBL" id="FQXU01000007">
    <property type="protein sequence ID" value="SHI17028.1"/>
    <property type="molecule type" value="Genomic_DNA"/>
</dbReference>
<dbReference type="AlphaFoldDB" id="A0A1M5YZ06"/>
<feature type="transmembrane region" description="Helical" evidence="5">
    <location>
        <begin position="131"/>
        <end position="151"/>
    </location>
</feature>
<gene>
    <name evidence="7" type="ORF">SAMN02745941_02339</name>
</gene>
<keyword evidence="3 5" id="KW-1133">Transmembrane helix</keyword>
<organism evidence="7 8">
    <name type="scientific">Clostridium intestinale DSM 6191</name>
    <dbReference type="NCBI Taxonomy" id="1121320"/>
    <lineage>
        <taxon>Bacteria</taxon>
        <taxon>Bacillati</taxon>
        <taxon>Bacillota</taxon>
        <taxon>Clostridia</taxon>
        <taxon>Eubacteriales</taxon>
        <taxon>Clostridiaceae</taxon>
        <taxon>Clostridium</taxon>
    </lineage>
</organism>
<feature type="transmembrane region" description="Helical" evidence="5">
    <location>
        <begin position="210"/>
        <end position="232"/>
    </location>
</feature>
<evidence type="ECO:0000259" key="6">
    <source>
        <dbReference type="Pfam" id="PF12698"/>
    </source>
</evidence>
<dbReference type="GO" id="GO:0140359">
    <property type="term" value="F:ABC-type transporter activity"/>
    <property type="evidence" value="ECO:0007669"/>
    <property type="project" value="InterPro"/>
</dbReference>
<proteinExistence type="predicted"/>
<dbReference type="RefSeq" id="WP_083553497.1">
    <property type="nucleotide sequence ID" value="NZ_FQXU01000007.1"/>
</dbReference>
<dbReference type="Proteomes" id="UP000184241">
    <property type="component" value="Unassembled WGS sequence"/>
</dbReference>
<feature type="transmembrane region" description="Helical" evidence="5">
    <location>
        <begin position="20"/>
        <end position="38"/>
    </location>
</feature>
<dbReference type="InterPro" id="IPR051784">
    <property type="entry name" value="Nod_factor_ABC_transporter"/>
</dbReference>
<reference evidence="7 8" key="1">
    <citation type="submission" date="2016-11" db="EMBL/GenBank/DDBJ databases">
        <authorList>
            <person name="Jaros S."/>
            <person name="Januszkiewicz K."/>
            <person name="Wedrychowicz H."/>
        </authorList>
    </citation>
    <scope>NUCLEOTIDE SEQUENCE [LARGE SCALE GENOMIC DNA]</scope>
    <source>
        <strain evidence="7 8">DSM 6191</strain>
    </source>
</reference>
<evidence type="ECO:0000256" key="2">
    <source>
        <dbReference type="ARBA" id="ARBA00022692"/>
    </source>
</evidence>
<feature type="transmembrane region" description="Helical" evidence="5">
    <location>
        <begin position="298"/>
        <end position="316"/>
    </location>
</feature>
<comment type="subcellular location">
    <subcellularLocation>
        <location evidence="1">Membrane</location>
        <topology evidence="1">Multi-pass membrane protein</topology>
    </subcellularLocation>
</comment>
<evidence type="ECO:0000313" key="8">
    <source>
        <dbReference type="Proteomes" id="UP000184241"/>
    </source>
</evidence>
<feature type="transmembrane region" description="Helical" evidence="5">
    <location>
        <begin position="172"/>
        <end position="198"/>
    </location>
</feature>
<feature type="domain" description="ABC-2 type transporter transmembrane" evidence="6">
    <location>
        <begin position="54"/>
        <end position="313"/>
    </location>
</feature>
<name>A0A1M5YZ06_9CLOT</name>
<accession>A0A1M5YZ06</accession>
<evidence type="ECO:0000256" key="4">
    <source>
        <dbReference type="ARBA" id="ARBA00023136"/>
    </source>
</evidence>
<dbReference type="Pfam" id="PF12698">
    <property type="entry name" value="ABC2_membrane_3"/>
    <property type="match status" value="1"/>
</dbReference>
<dbReference type="PANTHER" id="PTHR43229">
    <property type="entry name" value="NODULATION PROTEIN J"/>
    <property type="match status" value="1"/>
</dbReference>
<evidence type="ECO:0000256" key="1">
    <source>
        <dbReference type="ARBA" id="ARBA00004141"/>
    </source>
</evidence>
<feature type="transmembrane region" description="Helical" evidence="5">
    <location>
        <begin position="239"/>
        <end position="259"/>
    </location>
</feature>
<evidence type="ECO:0000256" key="3">
    <source>
        <dbReference type="ARBA" id="ARBA00022989"/>
    </source>
</evidence>
<dbReference type="PANTHER" id="PTHR43229:SF2">
    <property type="entry name" value="NODULATION PROTEIN J"/>
    <property type="match status" value="1"/>
</dbReference>
<dbReference type="InterPro" id="IPR013525">
    <property type="entry name" value="ABC2_TM"/>
</dbReference>
<sequence length="325" mass="36993">MINILKNNYFRLKSKKYYSIIYLIMTILSIVAAVYMTSKFQTKGNIALVTNDKEKAIKSEYFNFVSLEREPEKYELALGRYDGVVIDNGAGEYEIYTIKNTEYKQMLKKVIDNPDSKEIGIESNRGVGTNIIGFLMVFILLQSILFMFTLAEEIELKQIERIAVSPLSFFKYILAHFIFNISFIVVPTFLTLTIINIFFKVNIGFSLTRYLGLLILLGALGTSFSLFINAFIKGADNANMIGSASVLLTTILCGSFYSFENGNKILQKILLIFPQKEFLNFVKALEDGKDILNSLPQILYVIIISLAFFLISVIKIKKDYVLRSE</sequence>
<keyword evidence="2 5" id="KW-0812">Transmembrane</keyword>
<keyword evidence="4 5" id="KW-0472">Membrane</keyword>
<evidence type="ECO:0000313" key="7">
    <source>
        <dbReference type="EMBL" id="SHI17028.1"/>
    </source>
</evidence>